<proteinExistence type="inferred from homology"/>
<dbReference type="GO" id="GO:0016491">
    <property type="term" value="F:oxidoreductase activity"/>
    <property type="evidence" value="ECO:0007669"/>
    <property type="project" value="UniProtKB-KW"/>
</dbReference>
<dbReference type="Proteomes" id="UP000807469">
    <property type="component" value="Unassembled WGS sequence"/>
</dbReference>
<keyword evidence="7" id="KW-1185">Reference proteome</keyword>
<reference evidence="6" key="1">
    <citation type="submission" date="2020-11" db="EMBL/GenBank/DDBJ databases">
        <authorList>
            <consortium name="DOE Joint Genome Institute"/>
            <person name="Ahrendt S."/>
            <person name="Riley R."/>
            <person name="Andreopoulos W."/>
            <person name="Labutti K."/>
            <person name="Pangilinan J."/>
            <person name="Ruiz-Duenas F.J."/>
            <person name="Barrasa J.M."/>
            <person name="Sanchez-Garcia M."/>
            <person name="Camarero S."/>
            <person name="Miyauchi S."/>
            <person name="Serrano A."/>
            <person name="Linde D."/>
            <person name="Babiker R."/>
            <person name="Drula E."/>
            <person name="Ayuso-Fernandez I."/>
            <person name="Pacheco R."/>
            <person name="Padilla G."/>
            <person name="Ferreira P."/>
            <person name="Barriuso J."/>
            <person name="Kellner H."/>
            <person name="Castanera R."/>
            <person name="Alfaro M."/>
            <person name="Ramirez L."/>
            <person name="Pisabarro A.G."/>
            <person name="Kuo A."/>
            <person name="Tritt A."/>
            <person name="Lipzen A."/>
            <person name="He G."/>
            <person name="Yan M."/>
            <person name="Ng V."/>
            <person name="Cullen D."/>
            <person name="Martin F."/>
            <person name="Rosso M.-N."/>
            <person name="Henrissat B."/>
            <person name="Hibbett D."/>
            <person name="Martinez A.T."/>
            <person name="Grigoriev I.V."/>
        </authorList>
    </citation>
    <scope>NUCLEOTIDE SEQUENCE</scope>
    <source>
        <strain evidence="6">CIRM-BRFM 674</strain>
    </source>
</reference>
<evidence type="ECO:0000256" key="4">
    <source>
        <dbReference type="RuleBase" id="RU000363"/>
    </source>
</evidence>
<dbReference type="FunFam" id="3.40.50.720:FF:000261">
    <property type="entry name" value="NADPH-dependent 1-acyldihydroxyacetone phosphate reductase"/>
    <property type="match status" value="1"/>
</dbReference>
<comment type="similarity">
    <text evidence="1 4">Belongs to the short-chain dehydrogenases/reductases (SDR) family.</text>
</comment>
<dbReference type="PANTHER" id="PTHR44169:SF6">
    <property type="entry name" value="NADPH-DEPENDENT 1-ACYLDIHYDROXYACETONE PHOSPHATE REDUCTASE"/>
    <property type="match status" value="1"/>
</dbReference>
<keyword evidence="2" id="KW-0521">NADP</keyword>
<gene>
    <name evidence="6" type="ORF">BDN70DRAFT_881066</name>
</gene>
<dbReference type="AlphaFoldDB" id="A0A9P5YYP2"/>
<comment type="caution">
    <text evidence="6">The sequence shown here is derived from an EMBL/GenBank/DDBJ whole genome shotgun (WGS) entry which is preliminary data.</text>
</comment>
<dbReference type="PROSITE" id="PS00061">
    <property type="entry name" value="ADH_SHORT"/>
    <property type="match status" value="1"/>
</dbReference>
<dbReference type="SUPFAM" id="SSF51735">
    <property type="entry name" value="NAD(P)-binding Rossmann-fold domains"/>
    <property type="match status" value="1"/>
</dbReference>
<evidence type="ECO:0000256" key="1">
    <source>
        <dbReference type="ARBA" id="ARBA00006484"/>
    </source>
</evidence>
<name>A0A9P5YYP2_9AGAR</name>
<evidence type="ECO:0000313" key="7">
    <source>
        <dbReference type="Proteomes" id="UP000807469"/>
    </source>
</evidence>
<keyword evidence="3" id="KW-0560">Oxidoreductase</keyword>
<dbReference type="PRINTS" id="PR00080">
    <property type="entry name" value="SDRFAMILY"/>
</dbReference>
<dbReference type="Pfam" id="PF00106">
    <property type="entry name" value="adh_short"/>
    <property type="match status" value="1"/>
</dbReference>
<dbReference type="EMBL" id="MU155258">
    <property type="protein sequence ID" value="KAF9477508.1"/>
    <property type="molecule type" value="Genomic_DNA"/>
</dbReference>
<organism evidence="6 7">
    <name type="scientific">Pholiota conissans</name>
    <dbReference type="NCBI Taxonomy" id="109636"/>
    <lineage>
        <taxon>Eukaryota</taxon>
        <taxon>Fungi</taxon>
        <taxon>Dikarya</taxon>
        <taxon>Basidiomycota</taxon>
        <taxon>Agaricomycotina</taxon>
        <taxon>Agaricomycetes</taxon>
        <taxon>Agaricomycetidae</taxon>
        <taxon>Agaricales</taxon>
        <taxon>Agaricineae</taxon>
        <taxon>Strophariaceae</taxon>
        <taxon>Pholiota</taxon>
    </lineage>
</organism>
<dbReference type="InterPro" id="IPR020904">
    <property type="entry name" value="Sc_DH/Rdtase_CS"/>
</dbReference>
<evidence type="ECO:0000259" key="5">
    <source>
        <dbReference type="SMART" id="SM00822"/>
    </source>
</evidence>
<dbReference type="SMART" id="SM00822">
    <property type="entry name" value="PKS_KR"/>
    <property type="match status" value="1"/>
</dbReference>
<dbReference type="PRINTS" id="PR00081">
    <property type="entry name" value="GDHRDH"/>
</dbReference>
<feature type="domain" description="Ketoreductase" evidence="5">
    <location>
        <begin position="3"/>
        <end position="177"/>
    </location>
</feature>
<accession>A0A9P5YYP2</accession>
<dbReference type="InterPro" id="IPR036291">
    <property type="entry name" value="NAD(P)-bd_dom_sf"/>
</dbReference>
<dbReference type="OrthoDB" id="2102561at2759"/>
<evidence type="ECO:0000256" key="3">
    <source>
        <dbReference type="ARBA" id="ARBA00023002"/>
    </source>
</evidence>
<protein>
    <submittedName>
        <fullName evidence="6">Oxidoreductase</fullName>
    </submittedName>
</protein>
<dbReference type="CDD" id="cd05374">
    <property type="entry name" value="17beta-HSD-like_SDR_c"/>
    <property type="match status" value="1"/>
</dbReference>
<dbReference type="Gene3D" id="3.40.50.720">
    <property type="entry name" value="NAD(P)-binding Rossmann-like Domain"/>
    <property type="match status" value="1"/>
</dbReference>
<evidence type="ECO:0000313" key="6">
    <source>
        <dbReference type="EMBL" id="KAF9477508.1"/>
    </source>
</evidence>
<dbReference type="GO" id="GO:0005783">
    <property type="term" value="C:endoplasmic reticulum"/>
    <property type="evidence" value="ECO:0007669"/>
    <property type="project" value="TreeGrafter"/>
</dbReference>
<sequence length="272" mass="29666">MTRVVLVTGCSTGGIGYSLCEEFSRKGCKVYATSRRIEAIAPFSDDSIERLALDVNSDENVAAVLAHIVEKQGRIDVIVNNAGLISPGPMVEVPLEQVKEVFETNTFAILRMCKAVTPIMAKRKSGTIVNIGSVVGEIATPWNGIYCTSKAAVLSISEVLSMELRPLGISVVHIAPAAVRSNISTNGQARFSLAPDSLFSAYLPDIIRRIHASQGPGSMPSEVFAKKVVRSVLRDPPTRYLTLGGGAWMFSLFRWLPRGLVLYLIWRRYSTH</sequence>
<dbReference type="PANTHER" id="PTHR44169">
    <property type="entry name" value="NADPH-DEPENDENT 1-ACYLDIHYDROXYACETONE PHOSPHATE REDUCTASE"/>
    <property type="match status" value="1"/>
</dbReference>
<evidence type="ECO:0000256" key="2">
    <source>
        <dbReference type="ARBA" id="ARBA00022857"/>
    </source>
</evidence>
<dbReference type="InterPro" id="IPR057326">
    <property type="entry name" value="KR_dom"/>
</dbReference>
<dbReference type="InterPro" id="IPR002347">
    <property type="entry name" value="SDR_fam"/>
</dbReference>